<organism evidence="2 3">
    <name type="scientific">Pedobacter ginsengisoli</name>
    <dbReference type="NCBI Taxonomy" id="363852"/>
    <lineage>
        <taxon>Bacteria</taxon>
        <taxon>Pseudomonadati</taxon>
        <taxon>Bacteroidota</taxon>
        <taxon>Sphingobacteriia</taxon>
        <taxon>Sphingobacteriales</taxon>
        <taxon>Sphingobacteriaceae</taxon>
        <taxon>Pedobacter</taxon>
    </lineage>
</organism>
<feature type="region of interest" description="Disordered" evidence="1">
    <location>
        <begin position="36"/>
        <end position="68"/>
    </location>
</feature>
<gene>
    <name evidence="2" type="ORF">CPT03_03510</name>
</gene>
<name>A0A2D1U1W7_9SPHI</name>
<dbReference type="PROSITE" id="PS51257">
    <property type="entry name" value="PROKAR_LIPOPROTEIN"/>
    <property type="match status" value="1"/>
</dbReference>
<accession>A0A2D1U1W7</accession>
<evidence type="ECO:0000313" key="2">
    <source>
        <dbReference type="EMBL" id="ATP55598.1"/>
    </source>
</evidence>
<proteinExistence type="predicted"/>
<dbReference type="RefSeq" id="WP_099437546.1">
    <property type="nucleotide sequence ID" value="NZ_CP024091.1"/>
</dbReference>
<dbReference type="Proteomes" id="UP000223749">
    <property type="component" value="Chromosome"/>
</dbReference>
<reference evidence="2 3" key="1">
    <citation type="submission" date="2017-10" db="EMBL/GenBank/DDBJ databases">
        <title>Whole genome of Pedobacter ginsengisoli T01R-27 isolated from tomato rhizosphere.</title>
        <authorList>
            <person name="Weon H.-Y."/>
            <person name="Lee S.A."/>
            <person name="Sang M.K."/>
            <person name="Song J."/>
        </authorList>
    </citation>
    <scope>NUCLEOTIDE SEQUENCE [LARGE SCALE GENOMIC DNA]</scope>
    <source>
        <strain evidence="2 3">T01R-27</strain>
    </source>
</reference>
<keyword evidence="3" id="KW-1185">Reference proteome</keyword>
<dbReference type="KEGG" id="pgs:CPT03_03510"/>
<evidence type="ECO:0000313" key="3">
    <source>
        <dbReference type="Proteomes" id="UP000223749"/>
    </source>
</evidence>
<dbReference type="OrthoDB" id="657403at2"/>
<evidence type="ECO:0000256" key="1">
    <source>
        <dbReference type="SAM" id="MobiDB-lite"/>
    </source>
</evidence>
<sequence>MKSKAIFLLVIFLLNTVVGFGCALAMEVDHHDENHYHAKPAHHGHKDHDHHHAGGHEHKTTPISGQNFTKEDPCCKTLVNDLATQSKLVPEMSKVQVVLPVLWLTDHSYSLLIPVTDVELGRGAYADHRERPPNRDIRIDIQSFQI</sequence>
<feature type="compositionally biased region" description="Basic and acidic residues" evidence="1">
    <location>
        <begin position="46"/>
        <end position="60"/>
    </location>
</feature>
<protein>
    <submittedName>
        <fullName evidence="2">Uncharacterized protein</fullName>
    </submittedName>
</protein>
<dbReference type="AlphaFoldDB" id="A0A2D1U1W7"/>
<dbReference type="EMBL" id="CP024091">
    <property type="protein sequence ID" value="ATP55598.1"/>
    <property type="molecule type" value="Genomic_DNA"/>
</dbReference>